<comment type="caution">
    <text evidence="11">The sequence shown here is derived from an EMBL/GenBank/DDBJ whole genome shotgun (WGS) entry which is preliminary data.</text>
</comment>
<keyword evidence="12" id="KW-1185">Reference proteome</keyword>
<dbReference type="GO" id="GO:0005198">
    <property type="term" value="F:structural molecule activity"/>
    <property type="evidence" value="ECO:0007669"/>
    <property type="project" value="UniProtKB-UniRule"/>
</dbReference>
<feature type="domain" description="Flagellar basal body rod protein N-terminal" evidence="8">
    <location>
        <begin position="10"/>
        <end position="36"/>
    </location>
</feature>
<dbReference type="InterPro" id="IPR053927">
    <property type="entry name" value="FlgK_helical"/>
</dbReference>
<dbReference type="PRINTS" id="PR01005">
    <property type="entry name" value="FLGHOOKAP1"/>
</dbReference>
<evidence type="ECO:0000259" key="10">
    <source>
        <dbReference type="Pfam" id="PF22638"/>
    </source>
</evidence>
<dbReference type="GO" id="GO:0005576">
    <property type="term" value="C:extracellular region"/>
    <property type="evidence" value="ECO:0007669"/>
    <property type="project" value="UniProtKB-SubCell"/>
</dbReference>
<evidence type="ECO:0000256" key="7">
    <source>
        <dbReference type="RuleBase" id="RU362065"/>
    </source>
</evidence>
<feature type="domain" description="Flagellar hook-associated protein FlgK helical" evidence="10">
    <location>
        <begin position="101"/>
        <end position="321"/>
    </location>
</feature>
<dbReference type="OrthoDB" id="9802553at2"/>
<dbReference type="PANTHER" id="PTHR30033">
    <property type="entry name" value="FLAGELLAR HOOK-ASSOCIATED PROTEIN 1"/>
    <property type="match status" value="1"/>
</dbReference>
<evidence type="ECO:0000256" key="6">
    <source>
        <dbReference type="ARBA" id="ARBA00023143"/>
    </source>
</evidence>
<dbReference type="Pfam" id="PF06429">
    <property type="entry name" value="Flg_bbr_C"/>
    <property type="match status" value="1"/>
</dbReference>
<proteinExistence type="inferred from homology"/>
<comment type="subcellular location">
    <subcellularLocation>
        <location evidence="1 7">Bacterial flagellum</location>
    </subcellularLocation>
    <subcellularLocation>
        <location evidence="2 7">Secreted</location>
    </subcellularLocation>
</comment>
<keyword evidence="11" id="KW-0282">Flagellum</keyword>
<dbReference type="PANTHER" id="PTHR30033:SF1">
    <property type="entry name" value="FLAGELLAR HOOK-ASSOCIATED PROTEIN 1"/>
    <property type="match status" value="1"/>
</dbReference>
<keyword evidence="5 7" id="KW-0964">Secreted</keyword>
<dbReference type="NCBIfam" id="TIGR02492">
    <property type="entry name" value="flgK_ends"/>
    <property type="match status" value="1"/>
</dbReference>
<keyword evidence="11" id="KW-0966">Cell projection</keyword>
<dbReference type="InterPro" id="IPR002371">
    <property type="entry name" value="FlgK"/>
</dbReference>
<dbReference type="GO" id="GO:0044780">
    <property type="term" value="P:bacterial-type flagellum assembly"/>
    <property type="evidence" value="ECO:0007669"/>
    <property type="project" value="InterPro"/>
</dbReference>
<dbReference type="Pfam" id="PF00460">
    <property type="entry name" value="Flg_bb_rod"/>
    <property type="match status" value="1"/>
</dbReference>
<evidence type="ECO:0000259" key="9">
    <source>
        <dbReference type="Pfam" id="PF06429"/>
    </source>
</evidence>
<dbReference type="RefSeq" id="WP_141790315.1">
    <property type="nucleotide sequence ID" value="NZ_BAAAKX010000015.1"/>
</dbReference>
<evidence type="ECO:0000259" key="8">
    <source>
        <dbReference type="Pfam" id="PF00460"/>
    </source>
</evidence>
<dbReference type="InterPro" id="IPR010930">
    <property type="entry name" value="Flg_bb/hook_C_dom"/>
</dbReference>
<dbReference type="EMBL" id="VFOQ01000002">
    <property type="protein sequence ID" value="TQL56961.1"/>
    <property type="molecule type" value="Genomic_DNA"/>
</dbReference>
<organism evidence="11 12">
    <name type="scientific">Oryzihumus leptocrescens</name>
    <dbReference type="NCBI Taxonomy" id="297536"/>
    <lineage>
        <taxon>Bacteria</taxon>
        <taxon>Bacillati</taxon>
        <taxon>Actinomycetota</taxon>
        <taxon>Actinomycetes</taxon>
        <taxon>Micrococcales</taxon>
        <taxon>Intrasporangiaceae</taxon>
        <taxon>Oryzihumus</taxon>
    </lineage>
</organism>
<evidence type="ECO:0000256" key="4">
    <source>
        <dbReference type="ARBA" id="ARBA00016244"/>
    </source>
</evidence>
<evidence type="ECO:0000256" key="3">
    <source>
        <dbReference type="ARBA" id="ARBA00009677"/>
    </source>
</evidence>
<gene>
    <name evidence="7" type="primary">flgK</name>
    <name evidence="11" type="ORF">FB474_3729</name>
</gene>
<evidence type="ECO:0000256" key="2">
    <source>
        <dbReference type="ARBA" id="ARBA00004613"/>
    </source>
</evidence>
<evidence type="ECO:0000256" key="1">
    <source>
        <dbReference type="ARBA" id="ARBA00004365"/>
    </source>
</evidence>
<protein>
    <recommendedName>
        <fullName evidence="4 7">Flagellar hook-associated protein 1</fullName>
        <shortName evidence="7">HAP1</shortName>
    </recommendedName>
</protein>
<comment type="similarity">
    <text evidence="3 7">Belongs to the flagella basal body rod proteins family.</text>
</comment>
<evidence type="ECO:0000313" key="11">
    <source>
        <dbReference type="EMBL" id="TQL56961.1"/>
    </source>
</evidence>
<keyword evidence="6 7" id="KW-0975">Bacterial flagellum</keyword>
<reference evidence="11 12" key="1">
    <citation type="submission" date="2019-06" db="EMBL/GenBank/DDBJ databases">
        <title>Sequencing the genomes of 1000 actinobacteria strains.</title>
        <authorList>
            <person name="Klenk H.-P."/>
        </authorList>
    </citation>
    <scope>NUCLEOTIDE SEQUENCE [LARGE SCALE GENOMIC DNA]</scope>
    <source>
        <strain evidence="11 12">DSM 18082</strain>
    </source>
</reference>
<name>A0A542Z9F4_9MICO</name>
<dbReference type="GO" id="GO:0009424">
    <property type="term" value="C:bacterial-type flagellum hook"/>
    <property type="evidence" value="ECO:0007669"/>
    <property type="project" value="UniProtKB-UniRule"/>
</dbReference>
<dbReference type="InterPro" id="IPR001444">
    <property type="entry name" value="Flag_bb_rod_N"/>
</dbReference>
<evidence type="ECO:0000256" key="5">
    <source>
        <dbReference type="ARBA" id="ARBA00022525"/>
    </source>
</evidence>
<dbReference type="AlphaFoldDB" id="A0A542Z9F4"/>
<accession>A0A542Z9F4</accession>
<keyword evidence="11" id="KW-0969">Cilium</keyword>
<dbReference type="SUPFAM" id="SSF64518">
    <property type="entry name" value="Phase 1 flagellin"/>
    <property type="match status" value="1"/>
</dbReference>
<dbReference type="Pfam" id="PF22638">
    <property type="entry name" value="FlgK_D1"/>
    <property type="match status" value="1"/>
</dbReference>
<sequence length="474" mass="48708">MSGFSSLGLGARALSAAQRALDVTGQNISNANTAGYSRQRIEQVAAGGSVVPAMWSRSTSPADGVVITGITRIRDEFAEARALSAQGDLSHLSTVKQTYGDIETTFGEPSDTGLQEQLSAFWGSWHDIATNPTDDAPRSQMLEQASTLASTFNGLSSRMNQQWLDSREQLVATVSDVNSMAADVARLNAAIRSAVTAGNPANELSDQRDLLVMKLGQAVGATATAGADGVVNVNLGGSPLVSGDRTRALQVAGPTNHTPSATNELSLQWAADGSAAVGGGSVQGLLDAVNTTLPSYLTALDGIARSVMSAVNQQQAKGYDRTAAAAPPSSPPNGQAIFAGTGAGDMAVAISNPQLVAASAAQPPAYDGDNASAMGLLANLPAIPASGSPMPPGPDATYRSLMVQLGVQAQSANRQTDLQTSVAGQLEDARTAASGVSLDEEMTNLVNYQHSYEAAAKFVTTIDSTLDTLINMTR</sequence>
<evidence type="ECO:0000313" key="12">
    <source>
        <dbReference type="Proteomes" id="UP000319514"/>
    </source>
</evidence>
<feature type="domain" description="Flagellar basal-body/hook protein C-terminal" evidence="9">
    <location>
        <begin position="433"/>
        <end position="472"/>
    </location>
</feature>
<dbReference type="Proteomes" id="UP000319514">
    <property type="component" value="Unassembled WGS sequence"/>
</dbReference>